<organism evidence="1">
    <name type="scientific">Timema shepardi</name>
    <name type="common">Walking stick</name>
    <dbReference type="NCBI Taxonomy" id="629360"/>
    <lineage>
        <taxon>Eukaryota</taxon>
        <taxon>Metazoa</taxon>
        <taxon>Ecdysozoa</taxon>
        <taxon>Arthropoda</taxon>
        <taxon>Hexapoda</taxon>
        <taxon>Insecta</taxon>
        <taxon>Pterygota</taxon>
        <taxon>Neoptera</taxon>
        <taxon>Polyneoptera</taxon>
        <taxon>Phasmatodea</taxon>
        <taxon>Timematodea</taxon>
        <taxon>Timematoidea</taxon>
        <taxon>Timematidae</taxon>
        <taxon>Timema</taxon>
    </lineage>
</organism>
<proteinExistence type="predicted"/>
<accession>A0A7R9B614</accession>
<protein>
    <submittedName>
        <fullName evidence="1">Uncharacterized protein</fullName>
    </submittedName>
</protein>
<gene>
    <name evidence="1" type="ORF">TSIB3V08_LOCUS10654</name>
</gene>
<name>A0A7R9B614_TIMSH</name>
<dbReference type="EMBL" id="OC007345">
    <property type="protein sequence ID" value="CAD7266638.1"/>
    <property type="molecule type" value="Genomic_DNA"/>
</dbReference>
<reference evidence="1" key="1">
    <citation type="submission" date="2020-11" db="EMBL/GenBank/DDBJ databases">
        <authorList>
            <person name="Tran Van P."/>
        </authorList>
    </citation>
    <scope>NUCLEOTIDE SEQUENCE</scope>
</reference>
<evidence type="ECO:0000313" key="1">
    <source>
        <dbReference type="EMBL" id="CAD7266638.1"/>
    </source>
</evidence>
<dbReference type="AlphaFoldDB" id="A0A7R9B614"/>
<sequence>MIADIVLTGRDVVDETRDTLTEKRGILVQPVPELSELTQHCGLVEPDVELNGDNVQSGALHRSGSRLFKNTMKLLDSSLTTLAANLALLGQLLDTSAIELLHESALVVILVEEP</sequence>